<organism evidence="2">
    <name type="scientific">hydrothermal vent metagenome</name>
    <dbReference type="NCBI Taxonomy" id="652676"/>
    <lineage>
        <taxon>unclassified sequences</taxon>
        <taxon>metagenomes</taxon>
        <taxon>ecological metagenomes</taxon>
    </lineage>
</organism>
<accession>A0A3B1CFC2</accession>
<feature type="transmembrane region" description="Helical" evidence="1">
    <location>
        <begin position="139"/>
        <end position="159"/>
    </location>
</feature>
<feature type="transmembrane region" description="Helical" evidence="1">
    <location>
        <begin position="82"/>
        <end position="101"/>
    </location>
</feature>
<keyword evidence="1" id="KW-0472">Membrane</keyword>
<evidence type="ECO:0000313" key="2">
    <source>
        <dbReference type="EMBL" id="VAX17455.1"/>
    </source>
</evidence>
<keyword evidence="1" id="KW-1133">Transmembrane helix</keyword>
<evidence type="ECO:0000256" key="1">
    <source>
        <dbReference type="SAM" id="Phobius"/>
    </source>
</evidence>
<feature type="transmembrane region" description="Helical" evidence="1">
    <location>
        <begin position="52"/>
        <end position="70"/>
    </location>
</feature>
<sequence>MTVTKKERLLSLDIFRGITILLMILVNNPGSWSHIYSPLEHAEWNGCTPTDLVFPFFLFIVGVTTVFSLSRIRDEKHDLKPVYIRLVRRSATLILLGWLLGGFPHYDLNHIRIPGVLPRIGVVYFFTALIFLKIKKENIVYLLSFLLLLYWGLMTLIPVPGVGYPNLEPTTNLAAWLDRTIMGNHLWSGTKVWDPEGILSTIPAIGTALLGVLTGYWLKSDKDKTTKTVWMFYYGVILMALGYVWNFWFPINKGIWTSSYVVYTGGLALVFLAVCYWLIDVQDKKWWIKPFHIYGTNAIAVFFLSGLMGRLLYLIKVESPSGETVALKTYIYQEFFLSFFSPINASLMYAITFILLWLFLMWLLYRKNIFIKV</sequence>
<feature type="transmembrane region" description="Helical" evidence="1">
    <location>
        <begin position="335"/>
        <end position="365"/>
    </location>
</feature>
<proteinExistence type="predicted"/>
<keyword evidence="1" id="KW-0812">Transmembrane</keyword>
<dbReference type="AlphaFoldDB" id="A0A3B1CFC2"/>
<feature type="transmembrane region" description="Helical" evidence="1">
    <location>
        <begin position="113"/>
        <end position="132"/>
    </location>
</feature>
<name>A0A3B1CFC2_9ZZZZ</name>
<feature type="transmembrane region" description="Helical" evidence="1">
    <location>
        <begin position="291"/>
        <end position="315"/>
    </location>
</feature>
<feature type="transmembrane region" description="Helical" evidence="1">
    <location>
        <begin position="197"/>
        <end position="218"/>
    </location>
</feature>
<dbReference type="PANTHER" id="PTHR31061:SF24">
    <property type="entry name" value="LD22376P"/>
    <property type="match status" value="1"/>
</dbReference>
<dbReference type="EMBL" id="UOGD01000079">
    <property type="protein sequence ID" value="VAX17455.1"/>
    <property type="molecule type" value="Genomic_DNA"/>
</dbReference>
<gene>
    <name evidence="2" type="ORF">MNBD_IGNAVI01-1290</name>
</gene>
<protein>
    <submittedName>
        <fullName evidence="2">N-acetylglucosamine related transporter, NagX</fullName>
    </submittedName>
</protein>
<reference evidence="2" key="1">
    <citation type="submission" date="2018-06" db="EMBL/GenBank/DDBJ databases">
        <authorList>
            <person name="Zhirakovskaya E."/>
        </authorList>
    </citation>
    <scope>NUCLEOTIDE SEQUENCE</scope>
</reference>
<dbReference type="PANTHER" id="PTHR31061">
    <property type="entry name" value="LD22376P"/>
    <property type="match status" value="1"/>
</dbReference>
<feature type="transmembrane region" description="Helical" evidence="1">
    <location>
        <begin position="260"/>
        <end position="279"/>
    </location>
</feature>
<feature type="transmembrane region" description="Helical" evidence="1">
    <location>
        <begin position="12"/>
        <end position="32"/>
    </location>
</feature>
<feature type="transmembrane region" description="Helical" evidence="1">
    <location>
        <begin position="230"/>
        <end position="248"/>
    </location>
</feature>